<evidence type="ECO:0000313" key="4">
    <source>
        <dbReference type="Proteomes" id="UP000238937"/>
    </source>
</evidence>
<dbReference type="EMBL" id="PVWO01000438">
    <property type="protein sequence ID" value="PSB48601.1"/>
    <property type="molecule type" value="Genomic_DNA"/>
</dbReference>
<protein>
    <submittedName>
        <fullName evidence="3">Helicase</fullName>
    </submittedName>
</protein>
<comment type="caution">
    <text evidence="3">The sequence shown here is derived from an EMBL/GenBank/DDBJ whole genome shotgun (WGS) entry which is preliminary data.</text>
</comment>
<organism evidence="3 4">
    <name type="scientific">Chamaesiphon polymorphus CCALA 037</name>
    <dbReference type="NCBI Taxonomy" id="2107692"/>
    <lineage>
        <taxon>Bacteria</taxon>
        <taxon>Bacillati</taxon>
        <taxon>Cyanobacteriota</taxon>
        <taxon>Cyanophyceae</taxon>
        <taxon>Gomontiellales</taxon>
        <taxon>Chamaesiphonaceae</taxon>
        <taxon>Chamaesiphon</taxon>
    </lineage>
</organism>
<dbReference type="InterPro" id="IPR027417">
    <property type="entry name" value="P-loop_NTPase"/>
</dbReference>
<dbReference type="RefSeq" id="WP_146138479.1">
    <property type="nucleotide sequence ID" value="NZ_PVWO01000438.1"/>
</dbReference>
<dbReference type="GO" id="GO:0004386">
    <property type="term" value="F:helicase activity"/>
    <property type="evidence" value="ECO:0007669"/>
    <property type="project" value="UniProtKB-KW"/>
</dbReference>
<feature type="domain" description="Helicase C-terminal" evidence="2">
    <location>
        <begin position="1"/>
        <end position="149"/>
    </location>
</feature>
<dbReference type="SUPFAM" id="SSF52540">
    <property type="entry name" value="P-loop containing nucleoside triphosphate hydrolases"/>
    <property type="match status" value="1"/>
</dbReference>
<dbReference type="AlphaFoldDB" id="A0A2T1FUG7"/>
<dbReference type="OrthoDB" id="9814088at2"/>
<feature type="non-terminal residue" evidence="3">
    <location>
        <position position="1"/>
    </location>
</feature>
<keyword evidence="3" id="KW-0547">Nucleotide-binding</keyword>
<proteinExistence type="predicted"/>
<name>A0A2T1FUG7_9CYAN</name>
<dbReference type="GO" id="GO:0016787">
    <property type="term" value="F:hydrolase activity"/>
    <property type="evidence" value="ECO:0007669"/>
    <property type="project" value="UniProtKB-KW"/>
</dbReference>
<dbReference type="PANTHER" id="PTHR45766:SF6">
    <property type="entry name" value="SWI_SNF-RELATED MATRIX-ASSOCIATED ACTIN-DEPENDENT REGULATOR OF CHROMATIN SUBFAMILY A-LIKE PROTEIN 1"/>
    <property type="match status" value="1"/>
</dbReference>
<dbReference type="PANTHER" id="PTHR45766">
    <property type="entry name" value="DNA ANNEALING HELICASE AND ENDONUCLEASE ZRANB3 FAMILY MEMBER"/>
    <property type="match status" value="1"/>
</dbReference>
<evidence type="ECO:0000259" key="2">
    <source>
        <dbReference type="PROSITE" id="PS51194"/>
    </source>
</evidence>
<dbReference type="InterPro" id="IPR049730">
    <property type="entry name" value="SNF2/RAD54-like_C"/>
</dbReference>
<keyword evidence="3" id="KW-0067">ATP-binding</keyword>
<dbReference type="Gene3D" id="3.40.50.300">
    <property type="entry name" value="P-loop containing nucleotide triphosphate hydrolases"/>
    <property type="match status" value="1"/>
</dbReference>
<sequence length="544" mass="62870">EYTDTKRYLEQQLKEAIAGSDLENQRIDSFHGGMGGEQRRERVKTAFNSDPTQHPLRILIATDAAREGINLQNHCADLFHFDIPWNPSRMEQRNGRIDRKLQREAVVRCYYFVLTQRTEDRVLDVLVAKTATIQRELGSLSPVVEKNIHKYLERGIETANANRLIEQIERVSDLEPERDDLIQGELEVIRPQLQKLQQQQQELEDMLKTSQEWLNLRTEHFREALNVSLEMVGGKPLAPIDSQAAITDLDRARWTLPLGDSPVWEQTLDTLRPSRQKGQKLWEWRKENEIRPVVFRDPGTLDGEVVHLHLEHRLVQRLLSRFRSQGFTHHELSRACVCLTDRAVPQVLILGRLSIYGDRATRLHDEIVVVAADWLSPEARGKGKLRPLSETEKATALELVETSLANPRLRDVPPKLLAQFQVHAVQDVAELLPHLKKRAEELSARAEKKLLDRGQKEAKEMTQLLIEQRDRILEQEAKSKTTQLSLFNLKEQEQLGADIRHWQKRLAQIDRELDSEPQRIEHIYQVKASRIDPVGIVYLYPVSG</sequence>
<dbReference type="InterPro" id="IPR001650">
    <property type="entry name" value="Helicase_C-like"/>
</dbReference>
<evidence type="ECO:0000313" key="3">
    <source>
        <dbReference type="EMBL" id="PSB48601.1"/>
    </source>
</evidence>
<dbReference type="SMART" id="SM00490">
    <property type="entry name" value="HELICc"/>
    <property type="match status" value="1"/>
</dbReference>
<keyword evidence="4" id="KW-1185">Reference proteome</keyword>
<reference evidence="3 4" key="1">
    <citation type="submission" date="2018-03" db="EMBL/GenBank/DDBJ databases">
        <title>The ancient ancestry and fast evolution of plastids.</title>
        <authorList>
            <person name="Moore K.R."/>
            <person name="Magnabosco C."/>
            <person name="Momper L."/>
            <person name="Gold D.A."/>
            <person name="Bosak T."/>
            <person name="Fournier G.P."/>
        </authorList>
    </citation>
    <scope>NUCLEOTIDE SEQUENCE [LARGE SCALE GENOMIC DNA]</scope>
    <source>
        <strain evidence="3 4">CCALA 037</strain>
    </source>
</reference>
<keyword evidence="3" id="KW-0347">Helicase</keyword>
<dbReference type="Proteomes" id="UP000238937">
    <property type="component" value="Unassembled WGS sequence"/>
</dbReference>
<evidence type="ECO:0000256" key="1">
    <source>
        <dbReference type="ARBA" id="ARBA00022801"/>
    </source>
</evidence>
<dbReference type="Pfam" id="PF00271">
    <property type="entry name" value="Helicase_C"/>
    <property type="match status" value="1"/>
</dbReference>
<dbReference type="CDD" id="cd18793">
    <property type="entry name" value="SF2_C_SNF"/>
    <property type="match status" value="1"/>
</dbReference>
<accession>A0A2T1FUG7</accession>
<keyword evidence="1" id="KW-0378">Hydrolase</keyword>
<gene>
    <name evidence="3" type="ORF">C7B77_23765</name>
</gene>
<dbReference type="PROSITE" id="PS51194">
    <property type="entry name" value="HELICASE_CTER"/>
    <property type="match status" value="1"/>
</dbReference>